<feature type="transmembrane region" description="Helical" evidence="9">
    <location>
        <begin position="308"/>
        <end position="330"/>
    </location>
</feature>
<feature type="transmembrane region" description="Helical" evidence="9">
    <location>
        <begin position="371"/>
        <end position="390"/>
    </location>
</feature>
<feature type="transmembrane region" description="Helical" evidence="9">
    <location>
        <begin position="6"/>
        <end position="26"/>
    </location>
</feature>
<evidence type="ECO:0000256" key="9">
    <source>
        <dbReference type="SAM" id="Phobius"/>
    </source>
</evidence>
<keyword evidence="5 9" id="KW-0812">Transmembrane</keyword>
<evidence type="ECO:0000256" key="1">
    <source>
        <dbReference type="ARBA" id="ARBA00004141"/>
    </source>
</evidence>
<dbReference type="PROSITE" id="PS51201">
    <property type="entry name" value="RCK_N"/>
    <property type="match status" value="1"/>
</dbReference>
<feature type="domain" description="RCK N-terminal" evidence="10">
    <location>
        <begin position="427"/>
        <end position="546"/>
    </location>
</feature>
<dbReference type="Proteomes" id="UP001615550">
    <property type="component" value="Unassembled WGS sequence"/>
</dbReference>
<sequence length="569" mass="62026">MHHSLPLITTVAFAFALAVMFGFIALKLKLPTLVGYLLAGIVIGPFTPGIFADVNIAQELAELGIMLLMFGVGLHFSLGDLLKVRAIAIPGAIVQIVVATLLGAAVAILWGWSYGSSLIFGLSLSVASTVVLLRALEERGALESINGHIAVGWLLVEDLVMVVVLVLLPPFSFWLGGSVGQIDATHPFGVVLGITLAKVAAFILLMLVVGKRIFPVVLWHVASTGSRELFTLFIIAAAISIAYIASKLFGVSFALGAFFAGMVLRESSFSHRAAEDSLPLRDVFAVLFFVSVGMLFNPMVVVHDPLKIFEVVCIIIVGKSVAAFALVLLFRYPFYTALIVSASLAQIGEFSFILAELGVRFGVLPVEARSLILAGALISIALNPLIFRLIEPIKKWTTMHSRWSVFFEHSDDILAQLPGNTPEKYRNKQVVVVGYGRVGERVVQLLTEKEIPYVIVDNNRELIAKLRADGITAIYGDAADPFVLEQAQVGHASMLMLLISNTIDARKMIDNALELNPDIDSVVRMHNEKEARLLQDEIEGKVFFAEEEIARNIGSYVLNRYDKLQEVTE</sequence>
<dbReference type="Pfam" id="PF00999">
    <property type="entry name" value="Na_H_Exchanger"/>
    <property type="match status" value="1"/>
</dbReference>
<evidence type="ECO:0000259" key="10">
    <source>
        <dbReference type="PROSITE" id="PS51201"/>
    </source>
</evidence>
<feature type="transmembrane region" description="Helical" evidence="9">
    <location>
        <begin position="89"/>
        <end position="112"/>
    </location>
</feature>
<evidence type="ECO:0000256" key="5">
    <source>
        <dbReference type="ARBA" id="ARBA00022692"/>
    </source>
</evidence>
<feature type="transmembrane region" description="Helical" evidence="9">
    <location>
        <begin position="230"/>
        <end position="263"/>
    </location>
</feature>
<dbReference type="InterPro" id="IPR038770">
    <property type="entry name" value="Na+/solute_symporter_sf"/>
</dbReference>
<organism evidence="11 12">
    <name type="scientific">Legionella lytica</name>
    <dbReference type="NCBI Taxonomy" id="96232"/>
    <lineage>
        <taxon>Bacteria</taxon>
        <taxon>Pseudomonadati</taxon>
        <taxon>Pseudomonadota</taxon>
        <taxon>Gammaproteobacteria</taxon>
        <taxon>Legionellales</taxon>
        <taxon>Legionellaceae</taxon>
        <taxon>Legionella</taxon>
    </lineage>
</organism>
<evidence type="ECO:0000256" key="6">
    <source>
        <dbReference type="ARBA" id="ARBA00022989"/>
    </source>
</evidence>
<comment type="subcellular location">
    <subcellularLocation>
        <location evidence="1">Membrane</location>
        <topology evidence="1">Multi-pass membrane protein</topology>
    </subcellularLocation>
</comment>
<feature type="transmembrane region" description="Helical" evidence="9">
    <location>
        <begin position="283"/>
        <end position="301"/>
    </location>
</feature>
<feature type="transmembrane region" description="Helical" evidence="9">
    <location>
        <begin position="148"/>
        <end position="168"/>
    </location>
</feature>
<evidence type="ECO:0000256" key="2">
    <source>
        <dbReference type="ARBA" id="ARBA00005551"/>
    </source>
</evidence>
<dbReference type="RefSeq" id="WP_400186356.1">
    <property type="nucleotide sequence ID" value="NZ_JBGORX010000001.1"/>
</dbReference>
<dbReference type="InterPro" id="IPR003148">
    <property type="entry name" value="RCK_N"/>
</dbReference>
<dbReference type="InterPro" id="IPR006153">
    <property type="entry name" value="Cation/H_exchanger_TM"/>
</dbReference>
<dbReference type="Gene3D" id="1.20.1530.20">
    <property type="match status" value="1"/>
</dbReference>
<dbReference type="InterPro" id="IPR036291">
    <property type="entry name" value="NAD(P)-bd_dom_sf"/>
</dbReference>
<dbReference type="SUPFAM" id="SSF51735">
    <property type="entry name" value="NAD(P)-binding Rossmann-fold domains"/>
    <property type="match status" value="1"/>
</dbReference>
<evidence type="ECO:0000256" key="4">
    <source>
        <dbReference type="ARBA" id="ARBA00022449"/>
    </source>
</evidence>
<protein>
    <submittedName>
        <fullName evidence="11">Cation:proton antiporter</fullName>
    </submittedName>
</protein>
<evidence type="ECO:0000256" key="8">
    <source>
        <dbReference type="ARBA" id="ARBA00023136"/>
    </source>
</evidence>
<dbReference type="EMBL" id="JBGORX010000001">
    <property type="protein sequence ID" value="MFJ1267636.1"/>
    <property type="molecule type" value="Genomic_DNA"/>
</dbReference>
<gene>
    <name evidence="11" type="ORF">ACD661_03575</name>
</gene>
<evidence type="ECO:0000313" key="12">
    <source>
        <dbReference type="Proteomes" id="UP001615550"/>
    </source>
</evidence>
<accession>A0ABW8D4J9</accession>
<feature type="transmembrane region" description="Helical" evidence="9">
    <location>
        <begin position="188"/>
        <end position="209"/>
    </location>
</feature>
<feature type="transmembrane region" description="Helical" evidence="9">
    <location>
        <begin position="118"/>
        <end position="136"/>
    </location>
</feature>
<keyword evidence="4" id="KW-0050">Antiport</keyword>
<keyword evidence="3" id="KW-0813">Transport</keyword>
<comment type="similarity">
    <text evidence="2">Belongs to the monovalent cation:proton antiporter 2 (CPA2) transporter (TC 2.A.37) family.</text>
</comment>
<reference evidence="11 12" key="1">
    <citation type="submission" date="2024-08" db="EMBL/GenBank/DDBJ databases">
        <title>Draft Genome Sequence of Legionella lytica strain DSB2004, Isolated From a Fire Sprinkler System.</title>
        <authorList>
            <person name="Everhart A.D."/>
            <person name="Kidane D.T."/>
            <person name="Farone A.L."/>
            <person name="Farone M.B."/>
        </authorList>
    </citation>
    <scope>NUCLEOTIDE SEQUENCE [LARGE SCALE GENOMIC DNA]</scope>
    <source>
        <strain evidence="11 12">DSB2004</strain>
    </source>
</reference>
<evidence type="ECO:0000256" key="7">
    <source>
        <dbReference type="ARBA" id="ARBA00023065"/>
    </source>
</evidence>
<dbReference type="Pfam" id="PF02254">
    <property type="entry name" value="TrkA_N"/>
    <property type="match status" value="1"/>
</dbReference>
<keyword evidence="12" id="KW-1185">Reference proteome</keyword>
<proteinExistence type="inferred from homology"/>
<name>A0ABW8D4J9_9GAMM</name>
<dbReference type="Gene3D" id="3.40.50.720">
    <property type="entry name" value="NAD(P)-binding Rossmann-like Domain"/>
    <property type="match status" value="1"/>
</dbReference>
<keyword evidence="6 9" id="KW-1133">Transmembrane helix</keyword>
<evidence type="ECO:0000313" key="11">
    <source>
        <dbReference type="EMBL" id="MFJ1267636.1"/>
    </source>
</evidence>
<feature type="transmembrane region" description="Helical" evidence="9">
    <location>
        <begin position="33"/>
        <end position="51"/>
    </location>
</feature>
<comment type="caution">
    <text evidence="11">The sequence shown here is derived from an EMBL/GenBank/DDBJ whole genome shotgun (WGS) entry which is preliminary data.</text>
</comment>
<feature type="transmembrane region" description="Helical" evidence="9">
    <location>
        <begin position="63"/>
        <end position="82"/>
    </location>
</feature>
<dbReference type="PANTHER" id="PTHR42751:SF1">
    <property type="entry name" value="CATION_PROTON ANTIPORTER YBAL-RELATED"/>
    <property type="match status" value="1"/>
</dbReference>
<dbReference type="PANTHER" id="PTHR42751">
    <property type="entry name" value="SODIUM/HYDROGEN EXCHANGER FAMILY/TRKA DOMAIN PROTEIN"/>
    <property type="match status" value="1"/>
</dbReference>
<keyword evidence="8 9" id="KW-0472">Membrane</keyword>
<keyword evidence="7" id="KW-0406">Ion transport</keyword>
<evidence type="ECO:0000256" key="3">
    <source>
        <dbReference type="ARBA" id="ARBA00022448"/>
    </source>
</evidence>